<organism evidence="3 4">
    <name type="scientific">Actinomadura rubrisoli</name>
    <dbReference type="NCBI Taxonomy" id="2530368"/>
    <lineage>
        <taxon>Bacteria</taxon>
        <taxon>Bacillati</taxon>
        <taxon>Actinomycetota</taxon>
        <taxon>Actinomycetes</taxon>
        <taxon>Streptosporangiales</taxon>
        <taxon>Thermomonosporaceae</taxon>
        <taxon>Actinomadura</taxon>
    </lineage>
</organism>
<gene>
    <name evidence="3" type="ORF">E1298_30100</name>
</gene>
<proteinExistence type="predicted"/>
<dbReference type="PANTHER" id="PTHR43048:SF5">
    <property type="entry name" value="BLR5325 PROTEIN"/>
    <property type="match status" value="1"/>
</dbReference>
<sequence>MAGPRSVTARPTQGTLMTTHTTGHAADVATPLNIWALSACISVDDLDACTDWYAHYLGMEPAQSHTVPEIGARIAYLEGHGLRLELVEQYGAQRAPERPDPPDHGTVQGLSQITFYVTDLAAVRDYARRERLTVAMDVATLPQLGVSAFFLRDPEGNLIEFIELGERPQDRGSTRAAGGAP</sequence>
<evidence type="ECO:0000259" key="2">
    <source>
        <dbReference type="PROSITE" id="PS51819"/>
    </source>
</evidence>
<dbReference type="Proteomes" id="UP000294513">
    <property type="component" value="Unassembled WGS sequence"/>
</dbReference>
<evidence type="ECO:0000313" key="4">
    <source>
        <dbReference type="Proteomes" id="UP000294513"/>
    </source>
</evidence>
<dbReference type="Pfam" id="PF00903">
    <property type="entry name" value="Glyoxalase"/>
    <property type="match status" value="1"/>
</dbReference>
<dbReference type="SUPFAM" id="SSF54593">
    <property type="entry name" value="Glyoxalase/Bleomycin resistance protein/Dihydroxybiphenyl dioxygenase"/>
    <property type="match status" value="1"/>
</dbReference>
<accession>A0A4R5AUS5</accession>
<dbReference type="AlphaFoldDB" id="A0A4R5AUS5"/>
<dbReference type="EMBL" id="SMKU01000203">
    <property type="protein sequence ID" value="TDD76831.1"/>
    <property type="molecule type" value="Genomic_DNA"/>
</dbReference>
<keyword evidence="4" id="KW-1185">Reference proteome</keyword>
<comment type="caution">
    <text evidence="3">The sequence shown here is derived from an EMBL/GenBank/DDBJ whole genome shotgun (WGS) entry which is preliminary data.</text>
</comment>
<evidence type="ECO:0000313" key="3">
    <source>
        <dbReference type="EMBL" id="TDD76831.1"/>
    </source>
</evidence>
<dbReference type="PANTHER" id="PTHR43048">
    <property type="entry name" value="METHYLMALONYL-COA EPIMERASE"/>
    <property type="match status" value="1"/>
</dbReference>
<protein>
    <submittedName>
        <fullName evidence="3">VOC family protein</fullName>
    </submittedName>
</protein>
<dbReference type="InterPro" id="IPR037523">
    <property type="entry name" value="VOC_core"/>
</dbReference>
<dbReference type="PROSITE" id="PS51819">
    <property type="entry name" value="VOC"/>
    <property type="match status" value="1"/>
</dbReference>
<dbReference type="Gene3D" id="3.10.180.10">
    <property type="entry name" value="2,3-Dihydroxybiphenyl 1,2-Dioxygenase, domain 1"/>
    <property type="match status" value="1"/>
</dbReference>
<dbReference type="OrthoDB" id="115162at2"/>
<dbReference type="InterPro" id="IPR004360">
    <property type="entry name" value="Glyas_Fos-R_dOase_dom"/>
</dbReference>
<dbReference type="CDD" id="cd06587">
    <property type="entry name" value="VOC"/>
    <property type="match status" value="1"/>
</dbReference>
<dbReference type="InterPro" id="IPR051785">
    <property type="entry name" value="MMCE/EMCE_epimerase"/>
</dbReference>
<dbReference type="GO" id="GO:0046491">
    <property type="term" value="P:L-methylmalonyl-CoA metabolic process"/>
    <property type="evidence" value="ECO:0007669"/>
    <property type="project" value="TreeGrafter"/>
</dbReference>
<feature type="domain" description="VOC" evidence="2">
    <location>
        <begin position="31"/>
        <end position="164"/>
    </location>
</feature>
<dbReference type="GO" id="GO:0004493">
    <property type="term" value="F:methylmalonyl-CoA epimerase activity"/>
    <property type="evidence" value="ECO:0007669"/>
    <property type="project" value="TreeGrafter"/>
</dbReference>
<reference evidence="3 4" key="1">
    <citation type="submission" date="2019-03" db="EMBL/GenBank/DDBJ databases">
        <title>Draft genome sequences of novel Actinobacteria.</title>
        <authorList>
            <person name="Sahin N."/>
            <person name="Ay H."/>
            <person name="Saygin H."/>
        </authorList>
    </citation>
    <scope>NUCLEOTIDE SEQUENCE [LARGE SCALE GENOMIC DNA]</scope>
    <source>
        <strain evidence="3 4">H3C3</strain>
    </source>
</reference>
<dbReference type="GO" id="GO:0046872">
    <property type="term" value="F:metal ion binding"/>
    <property type="evidence" value="ECO:0007669"/>
    <property type="project" value="UniProtKB-KW"/>
</dbReference>
<dbReference type="InterPro" id="IPR029068">
    <property type="entry name" value="Glyas_Bleomycin-R_OHBP_Dase"/>
</dbReference>
<name>A0A4R5AUS5_9ACTN</name>
<keyword evidence="1" id="KW-0479">Metal-binding</keyword>
<evidence type="ECO:0000256" key="1">
    <source>
        <dbReference type="ARBA" id="ARBA00022723"/>
    </source>
</evidence>